<evidence type="ECO:0000313" key="3">
    <source>
        <dbReference type="Proteomes" id="UP000006230"/>
    </source>
</evidence>
<dbReference type="Proteomes" id="UP000006230">
    <property type="component" value="Unassembled WGS sequence"/>
</dbReference>
<reference evidence="2 3" key="1">
    <citation type="journal article" date="2010" name="J. Bacteriol.">
        <title>Genome sequences of Pelagibaca bermudensis HTCC2601T and Maritimibacter alkaliphilus HTCC2654T, the type strains of two marine Roseobacter genera.</title>
        <authorList>
            <person name="Thrash J.C."/>
            <person name="Cho J.C."/>
            <person name="Ferriera S."/>
            <person name="Johnson J."/>
            <person name="Vergin K.L."/>
            <person name="Giovannoni S.J."/>
        </authorList>
    </citation>
    <scope>NUCLEOTIDE SEQUENCE [LARGE SCALE GENOMIC DNA]</scope>
    <source>
        <strain evidence="3">DSM 26914 / JCM 13377 / KCTC 12554 / HTCC2601</strain>
    </source>
</reference>
<feature type="region of interest" description="Disordered" evidence="1">
    <location>
        <begin position="1"/>
        <end position="23"/>
    </location>
</feature>
<proteinExistence type="predicted"/>
<sequence length="43" mass="4565">MSDARNPRPAHGPSRCSSRCISATPSGSMTFIRTRSRAAWGSG</sequence>
<protein>
    <submittedName>
        <fullName evidence="2">Uncharacterized protein</fullName>
    </submittedName>
</protein>
<gene>
    <name evidence="2" type="ORF">R2601_03033</name>
</gene>
<name>Q0FWN9_SALBH</name>
<organism evidence="2 3">
    <name type="scientific">Salipiger bermudensis (strain DSM 26914 / JCM 13377 / KCTC 12554 / HTCC2601)</name>
    <name type="common">Pelagibaca bermudensis</name>
    <dbReference type="NCBI Taxonomy" id="314265"/>
    <lineage>
        <taxon>Bacteria</taxon>
        <taxon>Pseudomonadati</taxon>
        <taxon>Pseudomonadota</taxon>
        <taxon>Alphaproteobacteria</taxon>
        <taxon>Rhodobacterales</taxon>
        <taxon>Roseobacteraceae</taxon>
        <taxon>Salipiger</taxon>
    </lineage>
</organism>
<dbReference type="EMBL" id="AATQ01000001">
    <property type="protein sequence ID" value="EAU48513.1"/>
    <property type="molecule type" value="Genomic_DNA"/>
</dbReference>
<evidence type="ECO:0000256" key="1">
    <source>
        <dbReference type="SAM" id="MobiDB-lite"/>
    </source>
</evidence>
<dbReference type="HOGENOM" id="CLU_3237301_0_0_5"/>
<evidence type="ECO:0000313" key="2">
    <source>
        <dbReference type="EMBL" id="EAU48513.1"/>
    </source>
</evidence>
<accession>Q0FWN9</accession>
<dbReference type="STRING" id="314265.R2601_03033"/>
<dbReference type="AlphaFoldDB" id="Q0FWN9"/>
<keyword evidence="3" id="KW-1185">Reference proteome</keyword>
<comment type="caution">
    <text evidence="2">The sequence shown here is derived from an EMBL/GenBank/DDBJ whole genome shotgun (WGS) entry which is preliminary data.</text>
</comment>